<organism evidence="1 2">
    <name type="scientific">Candidatus Methanocrinis natronophilus</name>
    <dbReference type="NCBI Taxonomy" id="3033396"/>
    <lineage>
        <taxon>Archaea</taxon>
        <taxon>Methanobacteriati</taxon>
        <taxon>Methanobacteriota</taxon>
        <taxon>Stenosarchaea group</taxon>
        <taxon>Methanomicrobia</taxon>
        <taxon>Methanotrichales</taxon>
        <taxon>Methanotrichaceae</taxon>
        <taxon>Methanocrinis</taxon>
    </lineage>
</organism>
<gene>
    <name evidence="1" type="ORF">P0O15_07000</name>
</gene>
<dbReference type="Proteomes" id="UP001220010">
    <property type="component" value="Unassembled WGS sequence"/>
</dbReference>
<sequence>MCIIKIYANDYKYECRCIKKIKSNDWDDLNKKKIRMNKIIVELILKTTLFLLIALICIMAKLYIIIIILILIYFNIIYKKGSLIAMETITDEIANDKYINFLYAYLNGTDDDIYIDYKIYLLLDEIVGDIYRNLCLNDDQKSCIKDVITDALLRKKTIIETVLYNTVRDCLILKIEAEKGKRSYLAREDVNILLIVKRILREREKEYYQELHQKNVKCKV</sequence>
<name>A0ABT5X8A0_9EURY</name>
<proteinExistence type="predicted"/>
<dbReference type="EMBL" id="JARFPK010000022">
    <property type="protein sequence ID" value="MDF0590912.1"/>
    <property type="molecule type" value="Genomic_DNA"/>
</dbReference>
<evidence type="ECO:0000313" key="1">
    <source>
        <dbReference type="EMBL" id="MDF0590912.1"/>
    </source>
</evidence>
<dbReference type="RefSeq" id="WP_316966658.1">
    <property type="nucleotide sequence ID" value="NZ_JARFPK010000022.1"/>
</dbReference>
<protein>
    <submittedName>
        <fullName evidence="1">Uncharacterized protein</fullName>
    </submittedName>
</protein>
<accession>A0ABT5X8A0</accession>
<evidence type="ECO:0000313" key="2">
    <source>
        <dbReference type="Proteomes" id="UP001220010"/>
    </source>
</evidence>
<comment type="caution">
    <text evidence="1">The sequence shown here is derived from an EMBL/GenBank/DDBJ whole genome shotgun (WGS) entry which is preliminary data.</text>
</comment>
<keyword evidence="2" id="KW-1185">Reference proteome</keyword>
<reference evidence="1 2" key="1">
    <citation type="submission" date="2023-03" db="EMBL/GenBank/DDBJ databases">
        <title>WGS of Methanotrichaceae archaeon Mx.</title>
        <authorList>
            <person name="Sorokin D.Y."/>
            <person name="Merkel A.Y."/>
        </authorList>
    </citation>
    <scope>NUCLEOTIDE SEQUENCE [LARGE SCALE GENOMIC DNA]</scope>
    <source>
        <strain evidence="1 2">Mx</strain>
    </source>
</reference>